<reference evidence="2" key="1">
    <citation type="submission" date="2022-11" db="EMBL/GenBank/DDBJ databases">
        <authorList>
            <person name="Kikuchi T."/>
        </authorList>
    </citation>
    <scope>NUCLEOTIDE SEQUENCE</scope>
    <source>
        <strain evidence="2">PS1010</strain>
    </source>
</reference>
<dbReference type="AlphaFoldDB" id="A0A9P1MV51"/>
<evidence type="ECO:0000256" key="1">
    <source>
        <dbReference type="SAM" id="SignalP"/>
    </source>
</evidence>
<feature type="signal peptide" evidence="1">
    <location>
        <begin position="1"/>
        <end position="22"/>
    </location>
</feature>
<feature type="chain" id="PRO_5040234100" evidence="1">
    <location>
        <begin position="23"/>
        <end position="82"/>
    </location>
</feature>
<evidence type="ECO:0000313" key="2">
    <source>
        <dbReference type="EMBL" id="CAI5439958.1"/>
    </source>
</evidence>
<proteinExistence type="predicted"/>
<organism evidence="2 3">
    <name type="scientific">Caenorhabditis angaria</name>
    <dbReference type="NCBI Taxonomy" id="860376"/>
    <lineage>
        <taxon>Eukaryota</taxon>
        <taxon>Metazoa</taxon>
        <taxon>Ecdysozoa</taxon>
        <taxon>Nematoda</taxon>
        <taxon>Chromadorea</taxon>
        <taxon>Rhabditida</taxon>
        <taxon>Rhabditina</taxon>
        <taxon>Rhabditomorpha</taxon>
        <taxon>Rhabditoidea</taxon>
        <taxon>Rhabditidae</taxon>
        <taxon>Peloderinae</taxon>
        <taxon>Caenorhabditis</taxon>
    </lineage>
</organism>
<accession>A0A9P1MV51</accession>
<protein>
    <submittedName>
        <fullName evidence="2">Uncharacterized protein</fullName>
    </submittedName>
</protein>
<evidence type="ECO:0000313" key="3">
    <source>
        <dbReference type="Proteomes" id="UP001152747"/>
    </source>
</evidence>
<comment type="caution">
    <text evidence="2">The sequence shown here is derived from an EMBL/GenBank/DDBJ whole genome shotgun (WGS) entry which is preliminary data.</text>
</comment>
<dbReference type="EMBL" id="CANHGI010000001">
    <property type="protein sequence ID" value="CAI5439958.1"/>
    <property type="molecule type" value="Genomic_DNA"/>
</dbReference>
<keyword evidence="3" id="KW-1185">Reference proteome</keyword>
<sequence>MWISSILPLLFVFFFLFASISAQKLNCKSDADCPKDQNCSPKDSFRPIWNLTKIGISDAFLCGKLIDLIKKWKKIWMYFGTR</sequence>
<gene>
    <name evidence="2" type="ORF">CAMP_LOCUS2595</name>
</gene>
<name>A0A9P1MV51_9PELO</name>
<keyword evidence="1" id="KW-0732">Signal</keyword>
<dbReference type="Proteomes" id="UP001152747">
    <property type="component" value="Unassembled WGS sequence"/>
</dbReference>